<name>A0A2K3N4M9_TRIPR</name>
<feature type="compositionally biased region" description="Polar residues" evidence="1">
    <location>
        <begin position="67"/>
        <end position="78"/>
    </location>
</feature>
<organism evidence="2 3">
    <name type="scientific">Trifolium pratense</name>
    <name type="common">Red clover</name>
    <dbReference type="NCBI Taxonomy" id="57577"/>
    <lineage>
        <taxon>Eukaryota</taxon>
        <taxon>Viridiplantae</taxon>
        <taxon>Streptophyta</taxon>
        <taxon>Embryophyta</taxon>
        <taxon>Tracheophyta</taxon>
        <taxon>Spermatophyta</taxon>
        <taxon>Magnoliopsida</taxon>
        <taxon>eudicotyledons</taxon>
        <taxon>Gunneridae</taxon>
        <taxon>Pentapetalae</taxon>
        <taxon>rosids</taxon>
        <taxon>fabids</taxon>
        <taxon>Fabales</taxon>
        <taxon>Fabaceae</taxon>
        <taxon>Papilionoideae</taxon>
        <taxon>50 kb inversion clade</taxon>
        <taxon>NPAAA clade</taxon>
        <taxon>Hologalegina</taxon>
        <taxon>IRL clade</taxon>
        <taxon>Trifolieae</taxon>
        <taxon>Trifolium</taxon>
    </lineage>
</organism>
<reference evidence="2 3" key="1">
    <citation type="journal article" date="2014" name="Am. J. Bot.">
        <title>Genome assembly and annotation for red clover (Trifolium pratense; Fabaceae).</title>
        <authorList>
            <person name="Istvanek J."/>
            <person name="Jaros M."/>
            <person name="Krenek A."/>
            <person name="Repkova J."/>
        </authorList>
    </citation>
    <scope>NUCLEOTIDE SEQUENCE [LARGE SCALE GENOMIC DNA]</scope>
    <source>
        <strain evidence="3">cv. Tatra</strain>
        <tissue evidence="2">Young leaves</tissue>
    </source>
</reference>
<accession>A0A2K3N4M9</accession>
<dbReference type="AlphaFoldDB" id="A0A2K3N4M9"/>
<evidence type="ECO:0000313" key="2">
    <source>
        <dbReference type="EMBL" id="PNX97939.1"/>
    </source>
</evidence>
<dbReference type="Proteomes" id="UP000236291">
    <property type="component" value="Unassembled WGS sequence"/>
</dbReference>
<proteinExistence type="predicted"/>
<feature type="region of interest" description="Disordered" evidence="1">
    <location>
        <begin position="67"/>
        <end position="86"/>
    </location>
</feature>
<comment type="caution">
    <text evidence="2">The sequence shown here is derived from an EMBL/GenBank/DDBJ whole genome shotgun (WGS) entry which is preliminary data.</text>
</comment>
<protein>
    <submittedName>
        <fullName evidence="2">Uncharacterized protein</fullName>
    </submittedName>
</protein>
<evidence type="ECO:0000256" key="1">
    <source>
        <dbReference type="SAM" id="MobiDB-lite"/>
    </source>
</evidence>
<reference evidence="2 3" key="2">
    <citation type="journal article" date="2017" name="Front. Plant Sci.">
        <title>Gene Classification and Mining of Molecular Markers Useful in Red Clover (Trifolium pratense) Breeding.</title>
        <authorList>
            <person name="Istvanek J."/>
            <person name="Dluhosova J."/>
            <person name="Dluhos P."/>
            <person name="Patkova L."/>
            <person name="Nedelnik J."/>
            <person name="Repkova J."/>
        </authorList>
    </citation>
    <scope>NUCLEOTIDE SEQUENCE [LARGE SCALE GENOMIC DNA]</scope>
    <source>
        <strain evidence="3">cv. Tatra</strain>
        <tissue evidence="2">Young leaves</tissue>
    </source>
</reference>
<gene>
    <name evidence="2" type="ORF">L195_g021179</name>
</gene>
<evidence type="ECO:0000313" key="3">
    <source>
        <dbReference type="Proteomes" id="UP000236291"/>
    </source>
</evidence>
<dbReference type="EMBL" id="ASHM01016108">
    <property type="protein sequence ID" value="PNX97939.1"/>
    <property type="molecule type" value="Genomic_DNA"/>
</dbReference>
<sequence>MEVEEKMEMGLCLVCDKPSTLCHELKHKRIRFKVIEIDDHAEVVNNTEKSKVEGIFPTDLNHVSTITSQVPTHQTSIRTPVPISPPVEHKEGHQMQLDNHILASITIPPKSPSLTDSAPSLLNPPMFADAEKARGQEKTIEDFILKINTKIDPSNKDSPVLSDHHNTHCVLPIWISPIIPPSEPPDRVAASLSSRNIHRAAIEESELTWAKTIDYHLINSCVFLPLSTIFNLAVSDIVTTTLSISTTPCPDRYSFTMLLTVLQLFDEMPKCLVAVWNALSSTLNFQDFIMEECDGSILIENGSQSVKLAF</sequence>